<accession>B8IIJ9</accession>
<dbReference type="OrthoDB" id="7998132at2"/>
<dbReference type="Proteomes" id="UP000008207">
    <property type="component" value="Chromosome"/>
</dbReference>
<evidence type="ECO:0000313" key="2">
    <source>
        <dbReference type="EMBL" id="ACL59876.1"/>
    </source>
</evidence>
<protein>
    <submittedName>
        <fullName evidence="2">Uncharacterized protein</fullName>
    </submittedName>
</protein>
<dbReference type="KEGG" id="mno:Mnod_5029"/>
<dbReference type="EMBL" id="CP001349">
    <property type="protein sequence ID" value="ACL59876.1"/>
    <property type="molecule type" value="Genomic_DNA"/>
</dbReference>
<proteinExistence type="predicted"/>
<dbReference type="EMBL" id="CP001349">
    <property type="protein sequence ID" value="ACL58827.1"/>
    <property type="molecule type" value="Genomic_DNA"/>
</dbReference>
<gene>
    <name evidence="1" type="ordered locus">Mnod_3927</name>
    <name evidence="2" type="ordered locus">Mnod_5029</name>
</gene>
<evidence type="ECO:0000313" key="1">
    <source>
        <dbReference type="EMBL" id="ACL58827.1"/>
    </source>
</evidence>
<dbReference type="HOGENOM" id="CLU_2494330_0_0_5"/>
<reference evidence="2 3" key="1">
    <citation type="submission" date="2009-01" db="EMBL/GenBank/DDBJ databases">
        <title>Complete sequence of chromosome of Methylobacterium nodulans ORS 2060.</title>
        <authorList>
            <consortium name="US DOE Joint Genome Institute"/>
            <person name="Lucas S."/>
            <person name="Copeland A."/>
            <person name="Lapidus A."/>
            <person name="Glavina del Rio T."/>
            <person name="Dalin E."/>
            <person name="Tice H."/>
            <person name="Bruce D."/>
            <person name="Goodwin L."/>
            <person name="Pitluck S."/>
            <person name="Sims D."/>
            <person name="Brettin T."/>
            <person name="Detter J.C."/>
            <person name="Han C."/>
            <person name="Larimer F."/>
            <person name="Land M."/>
            <person name="Hauser L."/>
            <person name="Kyrpides N."/>
            <person name="Ivanova N."/>
            <person name="Marx C.J."/>
            <person name="Richardson P."/>
        </authorList>
    </citation>
    <scope>NUCLEOTIDE SEQUENCE [LARGE SCALE GENOMIC DNA]</scope>
    <source>
        <strain evidence="3">LMG 21967 / CNCM I-2342 / ORS 2060</strain>
        <strain evidence="2">ORS 2060</strain>
    </source>
</reference>
<organism evidence="2 3">
    <name type="scientific">Methylobacterium nodulans (strain LMG 21967 / CNCM I-2342 / ORS 2060)</name>
    <dbReference type="NCBI Taxonomy" id="460265"/>
    <lineage>
        <taxon>Bacteria</taxon>
        <taxon>Pseudomonadati</taxon>
        <taxon>Pseudomonadota</taxon>
        <taxon>Alphaproteobacteria</taxon>
        <taxon>Hyphomicrobiales</taxon>
        <taxon>Methylobacteriaceae</taxon>
        <taxon>Methylobacterium</taxon>
    </lineage>
</organism>
<evidence type="ECO:0000313" key="3">
    <source>
        <dbReference type="Proteomes" id="UP000008207"/>
    </source>
</evidence>
<keyword evidence="3" id="KW-1185">Reference proteome</keyword>
<dbReference type="RefSeq" id="WP_015930477.1">
    <property type="nucleotide sequence ID" value="NC_011894.1"/>
</dbReference>
<dbReference type="AlphaFoldDB" id="B8IIJ9"/>
<dbReference type="KEGG" id="mno:Mnod_3927"/>
<name>B8IIJ9_METNO</name>
<sequence length="83" mass="9830">MPIYFDDVWLPAVDGHTRVKQVYRGREDVIGRVRRWQAAELGEPMREWFTAERWAKGLYVPIEGTHPDFEEALQRIIFYGVAH</sequence>